<dbReference type="SUPFAM" id="SSF109709">
    <property type="entry name" value="KorB DNA-binding domain-like"/>
    <property type="match status" value="1"/>
</dbReference>
<dbReference type="PANTHER" id="PTHR33375:SF1">
    <property type="entry name" value="CHROMOSOME-PARTITIONING PROTEIN PARB-RELATED"/>
    <property type="match status" value="1"/>
</dbReference>
<organism evidence="3 4">
    <name type="scientific">Tersicoccus solisilvae</name>
    <dbReference type="NCBI Taxonomy" id="1882339"/>
    <lineage>
        <taxon>Bacteria</taxon>
        <taxon>Bacillati</taxon>
        <taxon>Actinomycetota</taxon>
        <taxon>Actinomycetes</taxon>
        <taxon>Micrococcales</taxon>
        <taxon>Micrococcaceae</taxon>
        <taxon>Tersicoccus</taxon>
    </lineage>
</organism>
<evidence type="ECO:0000259" key="2">
    <source>
        <dbReference type="SMART" id="SM00470"/>
    </source>
</evidence>
<dbReference type="InterPro" id="IPR003115">
    <property type="entry name" value="ParB_N"/>
</dbReference>
<accession>A0ABQ1PI93</accession>
<dbReference type="InterPro" id="IPR036086">
    <property type="entry name" value="ParB/Sulfiredoxin_sf"/>
</dbReference>
<dbReference type="EMBL" id="BMJI01000020">
    <property type="protein sequence ID" value="GGC97605.1"/>
    <property type="molecule type" value="Genomic_DNA"/>
</dbReference>
<name>A0ABQ1PI93_9MICC</name>
<dbReference type="SUPFAM" id="SSF110849">
    <property type="entry name" value="ParB/Sulfiredoxin"/>
    <property type="match status" value="1"/>
</dbReference>
<sequence length="444" mass="47269">MSENTTTQSNTTPTLVELDPTTLTVDTNVRADAGLTPAFVASVKEHGVLVPVVAHRAEDGTVKVLMGQRRTLAAVEAGQPTIPVHLVATPEEADWLARQVVENDQRTGLTETDRAEAIHQLSLLGVSPIRIAKRVGVDKATVETTLAVKANATATEALSVGLTVDQALVLAEFDGDDEAQEQLTAVALRSPDSLAHEASRLKKSRERADVIAAAQAAATERGLTILDRNPDAYGYEGDAVPVAELAKPSPTGPVALTEDDANAVYVGAGWSGEVVHSYAVLDWKACGYSRRRTSGDYGAAGGGMTEEQKAERRAVVENNRAMEAAQVVRREFVATLLSRKTPPKDAARFIAARITGHAYQVGHNIIESIRVAKGEDGPAWAAKRTTDPTMVALAAVIGCIEADMDRGSWRNRPSGAGEYLTALIGWGYTPADVERLMVGDHQTK</sequence>
<evidence type="ECO:0000313" key="3">
    <source>
        <dbReference type="EMBL" id="GGC97605.1"/>
    </source>
</evidence>
<dbReference type="NCBIfam" id="TIGR00180">
    <property type="entry name" value="parB_part"/>
    <property type="match status" value="1"/>
</dbReference>
<gene>
    <name evidence="3" type="ORF">GCM10011512_25720</name>
</gene>
<feature type="domain" description="ParB-like N-terminal" evidence="2">
    <location>
        <begin position="16"/>
        <end position="104"/>
    </location>
</feature>
<evidence type="ECO:0000313" key="4">
    <source>
        <dbReference type="Proteomes" id="UP000597761"/>
    </source>
</evidence>
<comment type="caution">
    <text evidence="3">The sequence shown here is derived from an EMBL/GenBank/DDBJ whole genome shotgun (WGS) entry which is preliminary data.</text>
</comment>
<proteinExistence type="inferred from homology"/>
<keyword evidence="4" id="KW-1185">Reference proteome</keyword>
<dbReference type="Proteomes" id="UP000597761">
    <property type="component" value="Unassembled WGS sequence"/>
</dbReference>
<dbReference type="RefSeq" id="WP_188668833.1">
    <property type="nucleotide sequence ID" value="NZ_BMJI01000020.1"/>
</dbReference>
<dbReference type="Gene3D" id="3.90.1530.10">
    <property type="entry name" value="Conserved hypothetical protein from pyrococcus furiosus pfu- 392566-001, ParB domain"/>
    <property type="match status" value="1"/>
</dbReference>
<comment type="similarity">
    <text evidence="1">Belongs to the ParB family.</text>
</comment>
<dbReference type="InterPro" id="IPR050336">
    <property type="entry name" value="Chromosome_partition/occlusion"/>
</dbReference>
<evidence type="ECO:0000256" key="1">
    <source>
        <dbReference type="ARBA" id="ARBA00006295"/>
    </source>
</evidence>
<dbReference type="InterPro" id="IPR004437">
    <property type="entry name" value="ParB/RepB/Spo0J"/>
</dbReference>
<dbReference type="InterPro" id="IPR042075">
    <property type="entry name" value="KorB_DNA-db"/>
</dbReference>
<dbReference type="PANTHER" id="PTHR33375">
    <property type="entry name" value="CHROMOSOME-PARTITIONING PROTEIN PARB-RELATED"/>
    <property type="match status" value="1"/>
</dbReference>
<protein>
    <recommendedName>
        <fullName evidence="2">ParB-like N-terminal domain-containing protein</fullName>
    </recommendedName>
</protein>
<reference evidence="4" key="1">
    <citation type="journal article" date="2019" name="Int. J. Syst. Evol. Microbiol.">
        <title>The Global Catalogue of Microorganisms (GCM) 10K type strain sequencing project: providing services to taxonomists for standard genome sequencing and annotation.</title>
        <authorList>
            <consortium name="The Broad Institute Genomics Platform"/>
            <consortium name="The Broad Institute Genome Sequencing Center for Infectious Disease"/>
            <person name="Wu L."/>
            <person name="Ma J."/>
        </authorList>
    </citation>
    <scope>NUCLEOTIDE SEQUENCE [LARGE SCALE GENOMIC DNA]</scope>
    <source>
        <strain evidence="4">CGMCC 1.15480</strain>
    </source>
</reference>
<dbReference type="SMART" id="SM00470">
    <property type="entry name" value="ParB"/>
    <property type="match status" value="1"/>
</dbReference>
<dbReference type="Pfam" id="PF02195">
    <property type="entry name" value="ParB_N"/>
    <property type="match status" value="1"/>
</dbReference>
<dbReference type="Gene3D" id="1.10.10.730">
    <property type="entry name" value="KorB DNA-binding domain"/>
    <property type="match status" value="1"/>
</dbReference>